<dbReference type="Pfam" id="PF13499">
    <property type="entry name" value="EF-hand_7"/>
    <property type="match status" value="1"/>
</dbReference>
<evidence type="ECO:0000256" key="2">
    <source>
        <dbReference type="SAM" id="SignalP"/>
    </source>
</evidence>
<dbReference type="SUPFAM" id="SSF47473">
    <property type="entry name" value="EF-hand"/>
    <property type="match status" value="1"/>
</dbReference>
<feature type="region of interest" description="Disordered" evidence="1">
    <location>
        <begin position="22"/>
        <end position="46"/>
    </location>
</feature>
<dbReference type="PROSITE" id="PS50222">
    <property type="entry name" value="EF_HAND_2"/>
    <property type="match status" value="1"/>
</dbReference>
<feature type="domain" description="EF-hand" evidence="3">
    <location>
        <begin position="129"/>
        <end position="164"/>
    </location>
</feature>
<proteinExistence type="predicted"/>
<dbReference type="InterPro" id="IPR018247">
    <property type="entry name" value="EF_Hand_1_Ca_BS"/>
</dbReference>
<dbReference type="InterPro" id="IPR002048">
    <property type="entry name" value="EF_hand_dom"/>
</dbReference>
<evidence type="ECO:0000256" key="1">
    <source>
        <dbReference type="SAM" id="MobiDB-lite"/>
    </source>
</evidence>
<protein>
    <submittedName>
        <fullName evidence="4">EF-hand domain-containing protein</fullName>
    </submittedName>
</protein>
<name>A0ABS8L307_9HYPH</name>
<dbReference type="PANTHER" id="PTHR10827:SF85">
    <property type="entry name" value="CALCIUM-BINDING PROTEIN"/>
    <property type="match status" value="1"/>
</dbReference>
<dbReference type="PANTHER" id="PTHR10827">
    <property type="entry name" value="RETICULOCALBIN"/>
    <property type="match status" value="1"/>
</dbReference>
<sequence>MPRIALIATGLLMMAGPALAAPDNAQTAPPAAAATTAPKPTAARSTGGVMRYDANKDGTVTIEEWKTGQQARFKSLDTNGDGKLSQNEMYARTPVVGNSVLPTDRQADRQSSNFQRLDTDKDGFVSLTEFMVQADRNFARCDTDKNGRIDTAECRQALQRKPAER</sequence>
<dbReference type="PROSITE" id="PS00018">
    <property type="entry name" value="EF_HAND_1"/>
    <property type="match status" value="1"/>
</dbReference>
<dbReference type="RefSeq" id="WP_230554143.1">
    <property type="nucleotide sequence ID" value="NZ_JAJISD010000017.1"/>
</dbReference>
<organism evidence="4 5">
    <name type="scientific">Reyranella aquatilis</name>
    <dbReference type="NCBI Taxonomy" id="2035356"/>
    <lineage>
        <taxon>Bacteria</taxon>
        <taxon>Pseudomonadati</taxon>
        <taxon>Pseudomonadota</taxon>
        <taxon>Alphaproteobacteria</taxon>
        <taxon>Hyphomicrobiales</taxon>
        <taxon>Reyranellaceae</taxon>
        <taxon>Reyranella</taxon>
    </lineage>
</organism>
<dbReference type="Gene3D" id="1.10.238.10">
    <property type="entry name" value="EF-hand"/>
    <property type="match status" value="2"/>
</dbReference>
<gene>
    <name evidence="4" type="ORF">LJ725_27460</name>
</gene>
<accession>A0ABS8L307</accession>
<feature type="chain" id="PRO_5045408221" evidence="2">
    <location>
        <begin position="21"/>
        <end position="165"/>
    </location>
</feature>
<keyword evidence="2" id="KW-0732">Signal</keyword>
<evidence type="ECO:0000313" key="5">
    <source>
        <dbReference type="Proteomes" id="UP001198862"/>
    </source>
</evidence>
<evidence type="ECO:0000259" key="3">
    <source>
        <dbReference type="PROSITE" id="PS50222"/>
    </source>
</evidence>
<dbReference type="Proteomes" id="UP001198862">
    <property type="component" value="Unassembled WGS sequence"/>
</dbReference>
<dbReference type="Pfam" id="PF13202">
    <property type="entry name" value="EF-hand_5"/>
    <property type="match status" value="1"/>
</dbReference>
<keyword evidence="5" id="KW-1185">Reference proteome</keyword>
<feature type="compositionally biased region" description="Low complexity" evidence="1">
    <location>
        <begin position="22"/>
        <end position="43"/>
    </location>
</feature>
<dbReference type="EMBL" id="JAJISD010000017">
    <property type="protein sequence ID" value="MCC8432727.1"/>
    <property type="molecule type" value="Genomic_DNA"/>
</dbReference>
<dbReference type="InterPro" id="IPR011992">
    <property type="entry name" value="EF-hand-dom_pair"/>
</dbReference>
<comment type="caution">
    <text evidence="4">The sequence shown here is derived from an EMBL/GenBank/DDBJ whole genome shotgun (WGS) entry which is preliminary data.</text>
</comment>
<reference evidence="4 5" key="1">
    <citation type="submission" date="2021-11" db="EMBL/GenBank/DDBJ databases">
        <authorList>
            <person name="Lee D.-H."/>
            <person name="Kim S.-B."/>
        </authorList>
    </citation>
    <scope>NUCLEOTIDE SEQUENCE [LARGE SCALE GENOMIC DNA]</scope>
    <source>
        <strain evidence="4 5">KCTC 52223</strain>
    </source>
</reference>
<feature type="signal peptide" evidence="2">
    <location>
        <begin position="1"/>
        <end position="20"/>
    </location>
</feature>
<evidence type="ECO:0000313" key="4">
    <source>
        <dbReference type="EMBL" id="MCC8432727.1"/>
    </source>
</evidence>